<dbReference type="PANTHER" id="PTHR23028">
    <property type="entry name" value="ACETYLTRANSFERASE"/>
    <property type="match status" value="1"/>
</dbReference>
<dbReference type="PANTHER" id="PTHR23028:SF53">
    <property type="entry name" value="ACYL_TRANSF_3 DOMAIN-CONTAINING PROTEIN"/>
    <property type="match status" value="1"/>
</dbReference>
<evidence type="ECO:0000256" key="2">
    <source>
        <dbReference type="ARBA" id="ARBA00022475"/>
    </source>
</evidence>
<evidence type="ECO:0000256" key="5">
    <source>
        <dbReference type="ARBA" id="ARBA00022989"/>
    </source>
</evidence>
<dbReference type="GO" id="GO:0016747">
    <property type="term" value="F:acyltransferase activity, transferring groups other than amino-acyl groups"/>
    <property type="evidence" value="ECO:0007669"/>
    <property type="project" value="InterPro"/>
</dbReference>
<comment type="subcellular location">
    <subcellularLocation>
        <location evidence="1">Cell membrane</location>
        <topology evidence="1">Multi-pass membrane protein</topology>
    </subcellularLocation>
</comment>
<feature type="domain" description="Acyltransferase 3" evidence="9">
    <location>
        <begin position="5"/>
        <end position="320"/>
    </location>
</feature>
<keyword evidence="3" id="KW-0808">Transferase</keyword>
<dbReference type="InterPro" id="IPR043968">
    <property type="entry name" value="SGNH"/>
</dbReference>
<evidence type="ECO:0000256" key="7">
    <source>
        <dbReference type="ARBA" id="ARBA00023315"/>
    </source>
</evidence>
<feature type="transmembrane region" description="Helical" evidence="8">
    <location>
        <begin position="161"/>
        <end position="181"/>
    </location>
</feature>
<feature type="transmembrane region" description="Helical" evidence="8">
    <location>
        <begin position="215"/>
        <end position="234"/>
    </location>
</feature>
<evidence type="ECO:0000256" key="8">
    <source>
        <dbReference type="SAM" id="Phobius"/>
    </source>
</evidence>
<feature type="transmembrane region" description="Helical" evidence="8">
    <location>
        <begin position="134"/>
        <end position="154"/>
    </location>
</feature>
<dbReference type="AlphaFoldDB" id="A0A3B0ZFQ7"/>
<evidence type="ECO:0000259" key="10">
    <source>
        <dbReference type="Pfam" id="PF19040"/>
    </source>
</evidence>
<dbReference type="InterPro" id="IPR050879">
    <property type="entry name" value="Acyltransferase_3"/>
</dbReference>
<gene>
    <name evidence="11" type="ORF">MNBD_GAMMA16-609</name>
</gene>
<feature type="transmembrane region" description="Helical" evidence="8">
    <location>
        <begin position="340"/>
        <end position="361"/>
    </location>
</feature>
<name>A0A3B0ZFQ7_9ZZZZ</name>
<accession>A0A3B0ZFQ7</accession>
<feature type="transmembrane region" description="Helical" evidence="8">
    <location>
        <begin position="187"/>
        <end position="208"/>
    </location>
</feature>
<evidence type="ECO:0000256" key="4">
    <source>
        <dbReference type="ARBA" id="ARBA00022692"/>
    </source>
</evidence>
<feature type="transmembrane region" description="Helical" evidence="8">
    <location>
        <begin position="240"/>
        <end position="258"/>
    </location>
</feature>
<feature type="transmembrane region" description="Helical" evidence="8">
    <location>
        <begin position="29"/>
        <end position="50"/>
    </location>
</feature>
<sequence length="625" mass="71797">MEYRKDIDGLRAIAILAILIFHIDPRFTGGFIGVDVFFVISGFLITGIIWRDLEKQCFSFSEFYLKRIRRLFPALFVTLFLSFIFVLVFGLNNEIKMYGESVLSSLYYVSNMYFYTQSDYFDSDLELNPLLHTWSLSVEEQFYIIFPLFLLFVFRKKHNASYYLLAFFFLSFILSEALIHIDSSAAFFLAPSRFWQFLTGSIIAIYAYKLTLNKITSESISFIGVCLVVASLVFLSKETLFPGIYAILPTLGTALLLIGGRNGTTVSYKLLASPIPKFFGNISYSLYLWHWPIVVFYKTLLFPELQKEDKLIIFFLSILAGYLSWKFIEQPTRKISIKKRKVMLINLSLISILTITTLGVLSTQTSLFFRQDTTYFESFANYNMGSRSGQCFLHGKHNDIKSFNDELCIKTGDGKNVLLIGDSHAAHYYQALNKDYPNVNISQVTASGCRPTIAFQGKKRCTELMKKVFHNLLDKHDFDTIIIAAQWRKPEDIENLNKTIKFIENKVNNIIIFGPVMEYRQSLPMLLARTDNGAHQNKEGFRITIARKWNDRLSVNEKIKNSTHETKAKFVSIIDYMCPDKTCITTLDGVPIQYDGGHLTNEGASFVLKQIFNENLELQIDPVNN</sequence>
<proteinExistence type="predicted"/>
<keyword evidence="6 8" id="KW-0472">Membrane</keyword>
<dbReference type="GO" id="GO:0009103">
    <property type="term" value="P:lipopolysaccharide biosynthetic process"/>
    <property type="evidence" value="ECO:0007669"/>
    <property type="project" value="TreeGrafter"/>
</dbReference>
<evidence type="ECO:0000256" key="1">
    <source>
        <dbReference type="ARBA" id="ARBA00004651"/>
    </source>
</evidence>
<feature type="transmembrane region" description="Helical" evidence="8">
    <location>
        <begin position="71"/>
        <end position="91"/>
    </location>
</feature>
<dbReference type="InterPro" id="IPR002656">
    <property type="entry name" value="Acyl_transf_3_dom"/>
</dbReference>
<keyword evidence="7" id="KW-0012">Acyltransferase</keyword>
<dbReference type="EMBL" id="UOFO01000109">
    <property type="protein sequence ID" value="VAW87043.1"/>
    <property type="molecule type" value="Genomic_DNA"/>
</dbReference>
<keyword evidence="2" id="KW-1003">Cell membrane</keyword>
<dbReference type="SUPFAM" id="SSF52266">
    <property type="entry name" value="SGNH hydrolase"/>
    <property type="match status" value="1"/>
</dbReference>
<dbReference type="GO" id="GO:0005886">
    <property type="term" value="C:plasma membrane"/>
    <property type="evidence" value="ECO:0007669"/>
    <property type="project" value="UniProtKB-SubCell"/>
</dbReference>
<dbReference type="Pfam" id="PF19040">
    <property type="entry name" value="SGNH"/>
    <property type="match status" value="1"/>
</dbReference>
<dbReference type="Gene3D" id="3.40.50.1110">
    <property type="entry name" value="SGNH hydrolase"/>
    <property type="match status" value="1"/>
</dbReference>
<evidence type="ECO:0000259" key="9">
    <source>
        <dbReference type="Pfam" id="PF01757"/>
    </source>
</evidence>
<dbReference type="Pfam" id="PF01757">
    <property type="entry name" value="Acyl_transf_3"/>
    <property type="match status" value="1"/>
</dbReference>
<feature type="transmembrane region" description="Helical" evidence="8">
    <location>
        <begin position="7"/>
        <end position="23"/>
    </location>
</feature>
<feature type="transmembrane region" description="Helical" evidence="8">
    <location>
        <begin position="278"/>
        <end position="299"/>
    </location>
</feature>
<dbReference type="InterPro" id="IPR036514">
    <property type="entry name" value="SGNH_hydro_sf"/>
</dbReference>
<evidence type="ECO:0000313" key="11">
    <source>
        <dbReference type="EMBL" id="VAW87043.1"/>
    </source>
</evidence>
<protein>
    <submittedName>
        <fullName evidence="11">O-antigen acetylase</fullName>
    </submittedName>
</protein>
<keyword evidence="4 8" id="KW-0812">Transmembrane</keyword>
<feature type="transmembrane region" description="Helical" evidence="8">
    <location>
        <begin position="311"/>
        <end position="328"/>
    </location>
</feature>
<feature type="domain" description="SGNH" evidence="10">
    <location>
        <begin position="403"/>
        <end position="609"/>
    </location>
</feature>
<keyword evidence="5 8" id="KW-1133">Transmembrane helix</keyword>
<evidence type="ECO:0000256" key="6">
    <source>
        <dbReference type="ARBA" id="ARBA00023136"/>
    </source>
</evidence>
<evidence type="ECO:0000256" key="3">
    <source>
        <dbReference type="ARBA" id="ARBA00022679"/>
    </source>
</evidence>
<reference evidence="11" key="1">
    <citation type="submission" date="2018-06" db="EMBL/GenBank/DDBJ databases">
        <authorList>
            <person name="Zhirakovskaya E."/>
        </authorList>
    </citation>
    <scope>NUCLEOTIDE SEQUENCE</scope>
</reference>
<organism evidence="11">
    <name type="scientific">hydrothermal vent metagenome</name>
    <dbReference type="NCBI Taxonomy" id="652676"/>
    <lineage>
        <taxon>unclassified sequences</taxon>
        <taxon>metagenomes</taxon>
        <taxon>ecological metagenomes</taxon>
    </lineage>
</organism>